<dbReference type="eggNOG" id="COG0753">
    <property type="taxonomic scope" value="Bacteria"/>
</dbReference>
<dbReference type="STRING" id="1484693.RS694_06210"/>
<comment type="function">
    <text evidence="1">Decomposes hydrogen peroxide into water and oxygen; serves to protect cells from the toxic effects of hydrogen peroxide.</text>
</comment>
<dbReference type="Proteomes" id="UP000186110">
    <property type="component" value="Chromosome"/>
</dbReference>
<keyword evidence="3" id="KW-1185">Reference proteome</keyword>
<organism evidence="2 3">
    <name type="scientific">Rhodoferax saidenbachensis</name>
    <dbReference type="NCBI Taxonomy" id="1484693"/>
    <lineage>
        <taxon>Bacteria</taxon>
        <taxon>Pseudomonadati</taxon>
        <taxon>Pseudomonadota</taxon>
        <taxon>Betaproteobacteria</taxon>
        <taxon>Burkholderiales</taxon>
        <taxon>Comamonadaceae</taxon>
        <taxon>Rhodoferax</taxon>
    </lineage>
</organism>
<sequence>MAKDFTPSTQWQEQVEADEAQRFTAYGQQFVAIQARKSAKFGPGRALHRKQLVAAKGTLEVLSNIPKFAQHGLFATPGTHDVQVRLSNGGMDRAPDKMPDIRGFSLRVFGVHGDSALGLGPAKSQDFTLINQEQFAFPKSAEFVDFVVAASGGNGNLLKFLLKRYGLLGGPARLLKLLKSVGRSFGGFATEPVFSAVPIACGPYAVRVRLLPSDGNGKATPGANADWGADFSARLKGQPLTWELQLQPFVREDLTPIEDASVNWPSPYTTVARLTLPRQDTASAAGTALAAEAEAAVFDPWQALAAHRPLGDVQRARKVVYFESQKGRGAV</sequence>
<evidence type="ECO:0000313" key="3">
    <source>
        <dbReference type="Proteomes" id="UP000186110"/>
    </source>
</evidence>
<reference evidence="2 3" key="1">
    <citation type="submission" date="2017-01" db="EMBL/GenBank/DDBJ databases">
        <authorList>
            <person name="Mah S.A."/>
            <person name="Swanson W.J."/>
            <person name="Moy G.W."/>
            <person name="Vacquier V.D."/>
        </authorList>
    </citation>
    <scope>NUCLEOTIDE SEQUENCE [LARGE SCALE GENOMIC DNA]</scope>
    <source>
        <strain evidence="2 3">DSM 22694</strain>
    </source>
</reference>
<accession>A0A1P8K848</accession>
<protein>
    <submittedName>
        <fullName evidence="2">Catalase</fullName>
    </submittedName>
</protein>
<dbReference type="GO" id="GO:0020037">
    <property type="term" value="F:heme binding"/>
    <property type="evidence" value="ECO:0007669"/>
    <property type="project" value="InterPro"/>
</dbReference>
<name>A0A1P8K848_9BURK</name>
<dbReference type="Gene3D" id="2.40.180.10">
    <property type="entry name" value="Catalase core domain"/>
    <property type="match status" value="1"/>
</dbReference>
<dbReference type="PANTHER" id="PTHR36195:SF4">
    <property type="entry name" value="DOMAIN PROTEIN, PUTATIVE (AFU_ORTHOLOGUE AFUA_5G01990)-RELATED"/>
    <property type="match status" value="1"/>
</dbReference>
<dbReference type="PANTHER" id="PTHR36195">
    <property type="entry name" value="DOMAIN PROTEIN, PUTATIVE (AFU_ORTHOLOGUE AFUA_5G01990)-RELATED-RELATED"/>
    <property type="match status" value="1"/>
</dbReference>
<dbReference type="KEGG" id="rsb:RS694_06210"/>
<evidence type="ECO:0000313" key="2">
    <source>
        <dbReference type="EMBL" id="APW42164.1"/>
    </source>
</evidence>
<dbReference type="InterPro" id="IPR020835">
    <property type="entry name" value="Catalase_sf"/>
</dbReference>
<evidence type="ECO:0000256" key="1">
    <source>
        <dbReference type="ARBA" id="ARBA00002974"/>
    </source>
</evidence>
<proteinExistence type="predicted"/>
<dbReference type="EMBL" id="CP019239">
    <property type="protein sequence ID" value="APW42164.1"/>
    <property type="molecule type" value="Genomic_DNA"/>
</dbReference>
<dbReference type="AlphaFoldDB" id="A0A1P8K848"/>
<dbReference type="SUPFAM" id="SSF56634">
    <property type="entry name" value="Heme-dependent catalase-like"/>
    <property type="match status" value="1"/>
</dbReference>
<gene>
    <name evidence="2" type="ORF">RS694_06210</name>
</gene>